<dbReference type="GO" id="GO:0000014">
    <property type="term" value="F:single-stranded DNA endodeoxyribonuclease activity"/>
    <property type="evidence" value="ECO:0007669"/>
    <property type="project" value="TreeGrafter"/>
</dbReference>
<dbReference type="InterPro" id="IPR052709">
    <property type="entry name" value="Transposase-MT_Hybrid"/>
</dbReference>
<gene>
    <name evidence="2" type="primary">mariner\T_0</name>
    <name evidence="2" type="ORF">c0_g9_i1</name>
</gene>
<dbReference type="GO" id="GO:0044547">
    <property type="term" value="F:DNA topoisomerase binding"/>
    <property type="evidence" value="ECO:0007669"/>
    <property type="project" value="TreeGrafter"/>
</dbReference>
<dbReference type="GO" id="GO:0003690">
    <property type="term" value="F:double-stranded DNA binding"/>
    <property type="evidence" value="ECO:0007669"/>
    <property type="project" value="TreeGrafter"/>
</dbReference>
<dbReference type="GO" id="GO:0006303">
    <property type="term" value="P:double-strand break repair via nonhomologous end joining"/>
    <property type="evidence" value="ECO:0007669"/>
    <property type="project" value="TreeGrafter"/>
</dbReference>
<dbReference type="GO" id="GO:0015074">
    <property type="term" value="P:DNA integration"/>
    <property type="evidence" value="ECO:0007669"/>
    <property type="project" value="TreeGrafter"/>
</dbReference>
<proteinExistence type="predicted"/>
<sequence length="100" mass="11749">MKKWFRRFRSGKNDTMDKPAGGRPVTTNTYQLKHRVRTVCGTSWHRPEDGILNHLQNAGRTKKFDVWAPHDLTQKNLLDRINACDMLLKRMVIGDEKWIT</sequence>
<dbReference type="GO" id="GO:0042800">
    <property type="term" value="F:histone H3K4 methyltransferase activity"/>
    <property type="evidence" value="ECO:0007669"/>
    <property type="project" value="TreeGrafter"/>
</dbReference>
<dbReference type="GO" id="GO:0000793">
    <property type="term" value="C:condensed chromosome"/>
    <property type="evidence" value="ECO:0007669"/>
    <property type="project" value="TreeGrafter"/>
</dbReference>
<feature type="non-terminal residue" evidence="2">
    <location>
        <position position="100"/>
    </location>
</feature>
<dbReference type="GO" id="GO:0031297">
    <property type="term" value="P:replication fork processing"/>
    <property type="evidence" value="ECO:0007669"/>
    <property type="project" value="TreeGrafter"/>
</dbReference>
<dbReference type="GO" id="GO:0044774">
    <property type="term" value="P:mitotic DNA integrity checkpoint signaling"/>
    <property type="evidence" value="ECO:0007669"/>
    <property type="project" value="TreeGrafter"/>
</dbReference>
<evidence type="ECO:0000256" key="1">
    <source>
        <dbReference type="SAM" id="MobiDB-lite"/>
    </source>
</evidence>
<feature type="region of interest" description="Disordered" evidence="1">
    <location>
        <begin position="1"/>
        <end position="26"/>
    </location>
</feature>
<reference evidence="2" key="1">
    <citation type="submission" date="2015-06" db="EMBL/GenBank/DDBJ databases">
        <authorList>
            <person name="Hoefler B.C."/>
            <person name="Straight P.D."/>
        </authorList>
    </citation>
    <scope>NUCLEOTIDE SEQUENCE</scope>
</reference>
<evidence type="ECO:0000313" key="2">
    <source>
        <dbReference type="EMBL" id="JAI30893.1"/>
    </source>
</evidence>
<dbReference type="EMBL" id="GDHF01021421">
    <property type="protein sequence ID" value="JAI30893.1"/>
    <property type="molecule type" value="Transcribed_RNA"/>
</dbReference>
<protein>
    <submittedName>
        <fullName evidence="2">Mariner Mos1 transposase</fullName>
    </submittedName>
</protein>
<organism evidence="2">
    <name type="scientific">Bactrocera latifrons</name>
    <name type="common">Malaysian fruit fly</name>
    <name type="synonym">Chaetodacus latifrons</name>
    <dbReference type="NCBI Taxonomy" id="174628"/>
    <lineage>
        <taxon>Eukaryota</taxon>
        <taxon>Metazoa</taxon>
        <taxon>Ecdysozoa</taxon>
        <taxon>Arthropoda</taxon>
        <taxon>Hexapoda</taxon>
        <taxon>Insecta</taxon>
        <taxon>Pterygota</taxon>
        <taxon>Neoptera</taxon>
        <taxon>Endopterygota</taxon>
        <taxon>Diptera</taxon>
        <taxon>Brachycera</taxon>
        <taxon>Muscomorpha</taxon>
        <taxon>Tephritoidea</taxon>
        <taxon>Tephritidae</taxon>
        <taxon>Bactrocera</taxon>
        <taxon>Bactrocera</taxon>
    </lineage>
</organism>
<dbReference type="PANTHER" id="PTHR46060:SF2">
    <property type="entry name" value="HISTONE-LYSINE N-METHYLTRANSFERASE SETMAR"/>
    <property type="match status" value="1"/>
</dbReference>
<dbReference type="AlphaFoldDB" id="A0A0K8UWJ3"/>
<dbReference type="GO" id="GO:0035861">
    <property type="term" value="C:site of double-strand break"/>
    <property type="evidence" value="ECO:0007669"/>
    <property type="project" value="TreeGrafter"/>
</dbReference>
<feature type="compositionally biased region" description="Basic residues" evidence="1">
    <location>
        <begin position="1"/>
        <end position="10"/>
    </location>
</feature>
<dbReference type="GO" id="GO:0005634">
    <property type="term" value="C:nucleus"/>
    <property type="evidence" value="ECO:0007669"/>
    <property type="project" value="TreeGrafter"/>
</dbReference>
<dbReference type="GO" id="GO:0046975">
    <property type="term" value="F:histone H3K36 methyltransferase activity"/>
    <property type="evidence" value="ECO:0007669"/>
    <property type="project" value="TreeGrafter"/>
</dbReference>
<name>A0A0K8UWJ3_BACLA</name>
<dbReference type="PANTHER" id="PTHR46060">
    <property type="entry name" value="MARINER MOS1 TRANSPOSASE-LIKE PROTEIN"/>
    <property type="match status" value="1"/>
</dbReference>
<dbReference type="GO" id="GO:0000729">
    <property type="term" value="P:DNA double-strand break processing"/>
    <property type="evidence" value="ECO:0007669"/>
    <property type="project" value="TreeGrafter"/>
</dbReference>
<dbReference type="GO" id="GO:0003697">
    <property type="term" value="F:single-stranded DNA binding"/>
    <property type="evidence" value="ECO:0007669"/>
    <property type="project" value="TreeGrafter"/>
</dbReference>
<accession>A0A0K8UWJ3</accession>